<feature type="domain" description="HTH gntR-type" evidence="6">
    <location>
        <begin position="20"/>
        <end position="88"/>
    </location>
</feature>
<keyword evidence="3" id="KW-0805">Transcription regulation</keyword>
<dbReference type="Pfam" id="PF00155">
    <property type="entry name" value="Aminotran_1_2"/>
    <property type="match status" value="1"/>
</dbReference>
<evidence type="ECO:0000256" key="4">
    <source>
        <dbReference type="ARBA" id="ARBA00023125"/>
    </source>
</evidence>
<dbReference type="PANTHER" id="PTHR46577:SF1">
    <property type="entry name" value="HTH-TYPE TRANSCRIPTIONAL REGULATORY PROTEIN GABR"/>
    <property type="match status" value="1"/>
</dbReference>
<dbReference type="GO" id="GO:0030170">
    <property type="term" value="F:pyridoxal phosphate binding"/>
    <property type="evidence" value="ECO:0007669"/>
    <property type="project" value="InterPro"/>
</dbReference>
<evidence type="ECO:0000313" key="7">
    <source>
        <dbReference type="EMBL" id="SHL27506.1"/>
    </source>
</evidence>
<evidence type="ECO:0000256" key="1">
    <source>
        <dbReference type="ARBA" id="ARBA00005384"/>
    </source>
</evidence>
<dbReference type="Proteomes" id="UP000184386">
    <property type="component" value="Unassembled WGS sequence"/>
</dbReference>
<dbReference type="CDD" id="cd07377">
    <property type="entry name" value="WHTH_GntR"/>
    <property type="match status" value="1"/>
</dbReference>
<dbReference type="SUPFAM" id="SSF53383">
    <property type="entry name" value="PLP-dependent transferases"/>
    <property type="match status" value="1"/>
</dbReference>
<organism evidence="7 8">
    <name type="scientific">Anaerocolumna jejuensis DSM 15929</name>
    <dbReference type="NCBI Taxonomy" id="1121322"/>
    <lineage>
        <taxon>Bacteria</taxon>
        <taxon>Bacillati</taxon>
        <taxon>Bacillota</taxon>
        <taxon>Clostridia</taxon>
        <taxon>Lachnospirales</taxon>
        <taxon>Lachnospiraceae</taxon>
        <taxon>Anaerocolumna</taxon>
    </lineage>
</organism>
<dbReference type="RefSeq" id="WP_073279307.1">
    <property type="nucleotide sequence ID" value="NZ_FRAC01000028.1"/>
</dbReference>
<keyword evidence="4" id="KW-0238">DNA-binding</keyword>
<proteinExistence type="inferred from homology"/>
<dbReference type="GO" id="GO:0003824">
    <property type="term" value="F:catalytic activity"/>
    <property type="evidence" value="ECO:0007669"/>
    <property type="project" value="UniProtKB-ARBA"/>
</dbReference>
<comment type="similarity">
    <text evidence="1">In the C-terminal section; belongs to the class-I pyridoxal-phosphate-dependent aminotransferase family.</text>
</comment>
<evidence type="ECO:0000259" key="6">
    <source>
        <dbReference type="PROSITE" id="PS50949"/>
    </source>
</evidence>
<dbReference type="InterPro" id="IPR000524">
    <property type="entry name" value="Tscrpt_reg_HTH_GntR"/>
</dbReference>
<keyword evidence="8" id="KW-1185">Reference proteome</keyword>
<dbReference type="PROSITE" id="PS50949">
    <property type="entry name" value="HTH_GNTR"/>
    <property type="match status" value="1"/>
</dbReference>
<dbReference type="GO" id="GO:0003677">
    <property type="term" value="F:DNA binding"/>
    <property type="evidence" value="ECO:0007669"/>
    <property type="project" value="UniProtKB-KW"/>
</dbReference>
<protein>
    <submittedName>
        <fullName evidence="7">Transcriptional regulator, GntR family</fullName>
    </submittedName>
</protein>
<dbReference type="STRING" id="1121322.SAMN02745136_04529"/>
<name>A0A1M6ZAJ3_9FIRM</name>
<evidence type="ECO:0000256" key="2">
    <source>
        <dbReference type="ARBA" id="ARBA00022898"/>
    </source>
</evidence>
<dbReference type="Gene3D" id="3.40.640.10">
    <property type="entry name" value="Type I PLP-dependent aspartate aminotransferase-like (Major domain)"/>
    <property type="match status" value="1"/>
</dbReference>
<keyword evidence="2" id="KW-0663">Pyridoxal phosphate</keyword>
<evidence type="ECO:0000256" key="5">
    <source>
        <dbReference type="ARBA" id="ARBA00023163"/>
    </source>
</evidence>
<evidence type="ECO:0000313" key="8">
    <source>
        <dbReference type="Proteomes" id="UP000184386"/>
    </source>
</evidence>
<gene>
    <name evidence="7" type="ORF">SAMN02745136_04529</name>
</gene>
<evidence type="ECO:0000256" key="3">
    <source>
        <dbReference type="ARBA" id="ARBA00023015"/>
    </source>
</evidence>
<dbReference type="Gene3D" id="1.10.10.10">
    <property type="entry name" value="Winged helix-like DNA-binding domain superfamily/Winged helix DNA-binding domain"/>
    <property type="match status" value="1"/>
</dbReference>
<dbReference type="Pfam" id="PF00392">
    <property type="entry name" value="GntR"/>
    <property type="match status" value="1"/>
</dbReference>
<dbReference type="InterPro" id="IPR051446">
    <property type="entry name" value="HTH_trans_reg/aminotransferase"/>
</dbReference>
<dbReference type="CDD" id="cd00609">
    <property type="entry name" value="AAT_like"/>
    <property type="match status" value="1"/>
</dbReference>
<dbReference type="EMBL" id="FRAC01000028">
    <property type="protein sequence ID" value="SHL27506.1"/>
    <property type="molecule type" value="Genomic_DNA"/>
</dbReference>
<dbReference type="InterPro" id="IPR015422">
    <property type="entry name" value="PyrdxlP-dep_Trfase_small"/>
</dbReference>
<dbReference type="InterPro" id="IPR015421">
    <property type="entry name" value="PyrdxlP-dep_Trfase_major"/>
</dbReference>
<dbReference type="AlphaFoldDB" id="A0A1M6ZAJ3"/>
<keyword evidence="5" id="KW-0804">Transcription</keyword>
<dbReference type="Gene3D" id="3.90.1150.10">
    <property type="entry name" value="Aspartate Aminotransferase, domain 1"/>
    <property type="match status" value="1"/>
</dbReference>
<accession>A0A1M6ZAJ3</accession>
<dbReference type="InterPro" id="IPR004839">
    <property type="entry name" value="Aminotransferase_I/II_large"/>
</dbReference>
<reference evidence="7 8" key="1">
    <citation type="submission" date="2016-11" db="EMBL/GenBank/DDBJ databases">
        <authorList>
            <person name="Jaros S."/>
            <person name="Januszkiewicz K."/>
            <person name="Wedrychowicz H."/>
        </authorList>
    </citation>
    <scope>NUCLEOTIDE SEQUENCE [LARGE SCALE GENOMIC DNA]</scope>
    <source>
        <strain evidence="7 8">DSM 15929</strain>
    </source>
</reference>
<dbReference type="SUPFAM" id="SSF46785">
    <property type="entry name" value="Winged helix' DNA-binding domain"/>
    <property type="match status" value="1"/>
</dbReference>
<dbReference type="GO" id="GO:0003700">
    <property type="term" value="F:DNA-binding transcription factor activity"/>
    <property type="evidence" value="ECO:0007669"/>
    <property type="project" value="InterPro"/>
</dbReference>
<dbReference type="InterPro" id="IPR015424">
    <property type="entry name" value="PyrdxlP-dep_Trfase"/>
</dbReference>
<dbReference type="InterPro" id="IPR036388">
    <property type="entry name" value="WH-like_DNA-bd_sf"/>
</dbReference>
<dbReference type="SMART" id="SM00345">
    <property type="entry name" value="HTH_GNTR"/>
    <property type="match status" value="1"/>
</dbReference>
<sequence length="467" mass="52252">MQQSFYNDLTWMPKIDKTDKPMYLAIMETLNSDIKNGALKPGDKLPPQRELADFLHINLTTVTKAFKLCEQKGLIYATVGKGTFISSDANISAVSQDDEIDNGLIEMGTIRPLYSQNKLVVESIRQTVQNITIGKYLEYDEPKMKISHREIGSEWLKRFHINVKPENIAIASGTQNALAVTMISLFQPGDKIGTDSLTYTGYKNLASTFGVRLVPVEMDEDGMNPAMLSKTCKNECLKGLYLIPECQNPTTCTMPIHRRQAIAEIIKANNLILIEDDTYSFLKNSDLPPVSELIPEQSIYINCTSKSLSAGLRVAFMAVAPKFHDQISRGIYNINLNTSHFNVEIVANLIENGLADQILEAKRLEAEERNKLTDEILNGFITQGNKRDYFRWLILPDGWTGKEFEYCAKASGVQIYCAERFAVGSNLVPAAVRIATVSVKNQDELIKGLTILKNLLNKKPDVTPFIV</sequence>
<dbReference type="OrthoDB" id="9799482at2"/>
<dbReference type="PANTHER" id="PTHR46577">
    <property type="entry name" value="HTH-TYPE TRANSCRIPTIONAL REGULATORY PROTEIN GABR"/>
    <property type="match status" value="1"/>
</dbReference>
<dbReference type="InterPro" id="IPR036390">
    <property type="entry name" value="WH_DNA-bd_sf"/>
</dbReference>